<evidence type="ECO:0000256" key="8">
    <source>
        <dbReference type="ARBA" id="ARBA00023002"/>
    </source>
</evidence>
<keyword evidence="5" id="KW-0004">4Fe-4S</keyword>
<evidence type="ECO:0000256" key="4">
    <source>
        <dbReference type="ARBA" id="ARBA00014281"/>
    </source>
</evidence>
<evidence type="ECO:0000256" key="12">
    <source>
        <dbReference type="PIRNR" id="PIRNR000368"/>
    </source>
</evidence>
<evidence type="ECO:0000256" key="9">
    <source>
        <dbReference type="ARBA" id="ARBA00023004"/>
    </source>
</evidence>
<keyword evidence="10" id="KW-0411">Iron-sulfur</keyword>
<proteinExistence type="inferred from homology"/>
<evidence type="ECO:0000256" key="7">
    <source>
        <dbReference type="ARBA" id="ARBA00022723"/>
    </source>
</evidence>
<dbReference type="Pfam" id="PF13353">
    <property type="entry name" value="Fer4_12"/>
    <property type="match status" value="1"/>
</dbReference>
<comment type="caution">
    <text evidence="13">The sequence shown here is derived from an EMBL/GenBank/DDBJ whole genome shotgun (WGS) entry which is preliminary data.</text>
</comment>
<evidence type="ECO:0000256" key="2">
    <source>
        <dbReference type="ARBA" id="ARBA00003852"/>
    </source>
</evidence>
<evidence type="ECO:0000313" key="13">
    <source>
        <dbReference type="EMBL" id="MED5015765.1"/>
    </source>
</evidence>
<dbReference type="PROSITE" id="PS01087">
    <property type="entry name" value="RADICAL_ACTIVATING"/>
    <property type="match status" value="1"/>
</dbReference>
<dbReference type="NCBIfam" id="TIGR02491">
    <property type="entry name" value="NrdG"/>
    <property type="match status" value="1"/>
</dbReference>
<name>A0ABU6PLL8_9BACL</name>
<keyword evidence="14" id="KW-1185">Reference proteome</keyword>
<evidence type="ECO:0000256" key="11">
    <source>
        <dbReference type="ARBA" id="ARBA00047365"/>
    </source>
</evidence>
<evidence type="ECO:0000256" key="5">
    <source>
        <dbReference type="ARBA" id="ARBA00022485"/>
    </source>
</evidence>
<evidence type="ECO:0000256" key="1">
    <source>
        <dbReference type="ARBA" id="ARBA00001966"/>
    </source>
</evidence>
<keyword evidence="6" id="KW-0949">S-adenosyl-L-methionine</keyword>
<dbReference type="InterPro" id="IPR034457">
    <property type="entry name" value="Organic_radical-activating"/>
</dbReference>
<dbReference type="SUPFAM" id="SSF102114">
    <property type="entry name" value="Radical SAM enzymes"/>
    <property type="match status" value="1"/>
</dbReference>
<sequence>MWVMDIIHDSAVDGEGLRTVIFCAGCPHQCNGCHNPESWSMRSGRLLAIEDVVNEAGSNPLTDITLSGGDPFIQAAGMVRVAGELRRRGKHIWAYTGYTLDALCSSPDPDQRELLACCDVLVDGRFELSQRDLSLSFRGSRNQRIWKQRQGNWEDVSHVYSKP</sequence>
<dbReference type="InterPro" id="IPR007197">
    <property type="entry name" value="rSAM"/>
</dbReference>
<evidence type="ECO:0000313" key="14">
    <source>
        <dbReference type="Proteomes" id="UP001343257"/>
    </source>
</evidence>
<dbReference type="SFLD" id="SFLDG01063">
    <property type="entry name" value="activating_enzymes__group_1"/>
    <property type="match status" value="1"/>
</dbReference>
<dbReference type="Proteomes" id="UP001343257">
    <property type="component" value="Unassembled WGS sequence"/>
</dbReference>
<evidence type="ECO:0000256" key="6">
    <source>
        <dbReference type="ARBA" id="ARBA00022691"/>
    </source>
</evidence>
<evidence type="ECO:0000256" key="10">
    <source>
        <dbReference type="ARBA" id="ARBA00023014"/>
    </source>
</evidence>
<dbReference type="EC" id="1.97.1.-" evidence="12"/>
<keyword evidence="8 12" id="KW-0560">Oxidoreductase</keyword>
<dbReference type="EMBL" id="JARTLD010000001">
    <property type="protein sequence ID" value="MED5015765.1"/>
    <property type="molecule type" value="Genomic_DNA"/>
</dbReference>
<comment type="cofactor">
    <cofactor evidence="1">
        <name>[4Fe-4S] cluster</name>
        <dbReference type="ChEBI" id="CHEBI:49883"/>
    </cofactor>
</comment>
<dbReference type="InterPro" id="IPR012837">
    <property type="entry name" value="NrdG"/>
</dbReference>
<comment type="similarity">
    <text evidence="3 12">Belongs to the organic radical-activating enzymes family.</text>
</comment>
<accession>A0ABU6PLL8</accession>
<comment type="catalytic activity">
    <reaction evidence="11">
        <text>glycyl-[protein] + reduced [flavodoxin] + S-adenosyl-L-methionine = glycin-2-yl radical-[protein] + semiquinone [flavodoxin] + 5'-deoxyadenosine + L-methionine + H(+)</text>
        <dbReference type="Rhea" id="RHEA:61976"/>
        <dbReference type="Rhea" id="RHEA-COMP:10622"/>
        <dbReference type="Rhea" id="RHEA-COMP:14480"/>
        <dbReference type="Rhea" id="RHEA-COMP:15993"/>
        <dbReference type="Rhea" id="RHEA-COMP:15994"/>
        <dbReference type="ChEBI" id="CHEBI:15378"/>
        <dbReference type="ChEBI" id="CHEBI:17319"/>
        <dbReference type="ChEBI" id="CHEBI:29947"/>
        <dbReference type="ChEBI" id="CHEBI:32722"/>
        <dbReference type="ChEBI" id="CHEBI:57618"/>
        <dbReference type="ChEBI" id="CHEBI:57844"/>
        <dbReference type="ChEBI" id="CHEBI:59789"/>
        <dbReference type="ChEBI" id="CHEBI:140311"/>
    </reaction>
</comment>
<dbReference type="SFLD" id="SFLDF00299">
    <property type="entry name" value="anaerobic_ribonucleoside-triph"/>
    <property type="match status" value="1"/>
</dbReference>
<dbReference type="RefSeq" id="WP_328274505.1">
    <property type="nucleotide sequence ID" value="NZ_JARTLD010000001.1"/>
</dbReference>
<dbReference type="SFLD" id="SFLDS00029">
    <property type="entry name" value="Radical_SAM"/>
    <property type="match status" value="1"/>
</dbReference>
<gene>
    <name evidence="13" type="primary">nrdG</name>
    <name evidence="13" type="ORF">P9847_00420</name>
</gene>
<dbReference type="PANTHER" id="PTHR30352:SF2">
    <property type="entry name" value="ANAEROBIC RIBONUCLEOSIDE-TRIPHOSPHATE REDUCTASE-ACTIVATING PROTEIN"/>
    <property type="match status" value="1"/>
</dbReference>
<dbReference type="PIRSF" id="PIRSF000368">
    <property type="entry name" value="NrdG"/>
    <property type="match status" value="1"/>
</dbReference>
<dbReference type="InterPro" id="IPR001989">
    <property type="entry name" value="Radical_activat_CS"/>
</dbReference>
<keyword evidence="7" id="KW-0479">Metal-binding</keyword>
<dbReference type="InterPro" id="IPR013785">
    <property type="entry name" value="Aldolase_TIM"/>
</dbReference>
<organism evidence="13 14">
    <name type="scientific">Paenibacillus chibensis</name>
    <dbReference type="NCBI Taxonomy" id="59846"/>
    <lineage>
        <taxon>Bacteria</taxon>
        <taxon>Bacillati</taxon>
        <taxon>Bacillota</taxon>
        <taxon>Bacilli</taxon>
        <taxon>Bacillales</taxon>
        <taxon>Paenibacillaceae</taxon>
        <taxon>Paenibacillus</taxon>
    </lineage>
</organism>
<dbReference type="InterPro" id="IPR058240">
    <property type="entry name" value="rSAM_sf"/>
</dbReference>
<comment type="function">
    <text evidence="2 12">Activation of anaerobic ribonucleoside-triphosphate reductase under anaerobic conditions by generation of an organic free radical, using S-adenosylmethionine and reduced flavodoxin as cosubstrates to produce 5'-deoxy-adenosine.</text>
</comment>
<evidence type="ECO:0000256" key="3">
    <source>
        <dbReference type="ARBA" id="ARBA00009777"/>
    </source>
</evidence>
<dbReference type="SFLD" id="SFLDG01066">
    <property type="entry name" value="organic_radical-activating_enz"/>
    <property type="match status" value="1"/>
</dbReference>
<dbReference type="PANTHER" id="PTHR30352">
    <property type="entry name" value="PYRUVATE FORMATE-LYASE-ACTIVATING ENZYME"/>
    <property type="match status" value="1"/>
</dbReference>
<dbReference type="Gene3D" id="3.20.20.70">
    <property type="entry name" value="Aldolase class I"/>
    <property type="match status" value="1"/>
</dbReference>
<keyword evidence="9" id="KW-0408">Iron</keyword>
<reference evidence="13 14" key="1">
    <citation type="submission" date="2023-03" db="EMBL/GenBank/DDBJ databases">
        <title>Bacillus Genome Sequencing.</title>
        <authorList>
            <person name="Dunlap C."/>
        </authorList>
    </citation>
    <scope>NUCLEOTIDE SEQUENCE [LARGE SCALE GENOMIC DNA]</scope>
    <source>
        <strain evidence="13 14">NRS-52</strain>
    </source>
</reference>
<protein>
    <recommendedName>
        <fullName evidence="4 12">Anaerobic ribonucleoside-triphosphate reductase-activating protein</fullName>
        <ecNumber evidence="12">1.97.1.-</ecNumber>
    </recommendedName>
</protein>